<dbReference type="OrthoDB" id="4415004at2759"/>
<dbReference type="Pfam" id="PF05870">
    <property type="entry name" value="PA_decarbox"/>
    <property type="match status" value="1"/>
</dbReference>
<dbReference type="Proteomes" id="UP000799423">
    <property type="component" value="Unassembled WGS sequence"/>
</dbReference>
<dbReference type="InterPro" id="IPR008729">
    <property type="entry name" value="PA_de_COase"/>
</dbReference>
<dbReference type="SUPFAM" id="SSF50814">
    <property type="entry name" value="Lipocalins"/>
    <property type="match status" value="1"/>
</dbReference>
<dbReference type="InterPro" id="IPR012674">
    <property type="entry name" value="Calycin"/>
</dbReference>
<name>A0A6A7BLV6_9PLEO</name>
<evidence type="ECO:0008006" key="3">
    <source>
        <dbReference type="Google" id="ProtNLM"/>
    </source>
</evidence>
<organism evidence="1 2">
    <name type="scientific">Plenodomus tracheiphilus IPT5</name>
    <dbReference type="NCBI Taxonomy" id="1408161"/>
    <lineage>
        <taxon>Eukaryota</taxon>
        <taxon>Fungi</taxon>
        <taxon>Dikarya</taxon>
        <taxon>Ascomycota</taxon>
        <taxon>Pezizomycotina</taxon>
        <taxon>Dothideomycetes</taxon>
        <taxon>Pleosporomycetidae</taxon>
        <taxon>Pleosporales</taxon>
        <taxon>Pleosporineae</taxon>
        <taxon>Leptosphaeriaceae</taxon>
        <taxon>Plenodomus</taxon>
    </lineage>
</organism>
<dbReference type="GO" id="GO:0016831">
    <property type="term" value="F:carboxy-lyase activity"/>
    <property type="evidence" value="ECO:0007669"/>
    <property type="project" value="InterPro"/>
</dbReference>
<proteinExistence type="predicted"/>
<accession>A0A6A7BLV6</accession>
<keyword evidence="2" id="KW-1185">Reference proteome</keyword>
<dbReference type="EMBL" id="MU006290">
    <property type="protein sequence ID" value="KAF2855485.1"/>
    <property type="molecule type" value="Genomic_DNA"/>
</dbReference>
<dbReference type="PANTHER" id="PTHR40087:SF1">
    <property type="entry name" value="PHENOLIC ACID DECARBOXYLASE PADC"/>
    <property type="match status" value="1"/>
</dbReference>
<evidence type="ECO:0000313" key="1">
    <source>
        <dbReference type="EMBL" id="KAF2855485.1"/>
    </source>
</evidence>
<reference evidence="1" key="1">
    <citation type="submission" date="2020-01" db="EMBL/GenBank/DDBJ databases">
        <authorList>
            <consortium name="DOE Joint Genome Institute"/>
            <person name="Haridas S."/>
            <person name="Albert R."/>
            <person name="Binder M."/>
            <person name="Bloem J."/>
            <person name="Labutti K."/>
            <person name="Salamov A."/>
            <person name="Andreopoulos B."/>
            <person name="Baker S.E."/>
            <person name="Barry K."/>
            <person name="Bills G."/>
            <person name="Bluhm B.H."/>
            <person name="Cannon C."/>
            <person name="Castanera R."/>
            <person name="Culley D.E."/>
            <person name="Daum C."/>
            <person name="Ezra D."/>
            <person name="Gonzalez J.B."/>
            <person name="Henrissat B."/>
            <person name="Kuo A."/>
            <person name="Liang C."/>
            <person name="Lipzen A."/>
            <person name="Lutzoni F."/>
            <person name="Magnuson J."/>
            <person name="Mondo S."/>
            <person name="Nolan M."/>
            <person name="Ohm R."/>
            <person name="Pangilinan J."/>
            <person name="Park H.-J."/>
            <person name="Ramirez L."/>
            <person name="Alfaro M."/>
            <person name="Sun H."/>
            <person name="Tritt A."/>
            <person name="Yoshinaga Y."/>
            <person name="Zwiers L.-H."/>
            <person name="Turgeon B.G."/>
            <person name="Goodwin S.B."/>
            <person name="Spatafora J.W."/>
            <person name="Crous P.W."/>
            <person name="Grigoriev I.V."/>
        </authorList>
    </citation>
    <scope>NUCLEOTIDE SEQUENCE</scope>
    <source>
        <strain evidence="1">IPT5</strain>
    </source>
</reference>
<evidence type="ECO:0000313" key="2">
    <source>
        <dbReference type="Proteomes" id="UP000799423"/>
    </source>
</evidence>
<dbReference type="AlphaFoldDB" id="A0A6A7BLV6"/>
<protein>
    <recommendedName>
        <fullName evidence="3">Phenol acid carboxylase</fullName>
    </recommendedName>
</protein>
<dbReference type="PANTHER" id="PTHR40087">
    <property type="entry name" value="PHENOLIC ACID DECARBOXYLASE PADC"/>
    <property type="match status" value="1"/>
</dbReference>
<gene>
    <name evidence="1" type="ORF">T440DRAFT_474895</name>
</gene>
<dbReference type="Gene3D" id="2.40.128.20">
    <property type="match status" value="1"/>
</dbReference>
<sequence>MAPGENLPDYLTNTSLDASFDEDIRDTHLFYEYNAQDSEGNPEKWRYELWCFSEDRVVYAIHGGPMAGRINYQRATYQCIRPGELWQINWLEETGTIVSAVYDVDIPNLKMTTMIAFSEGHWKRAKEALGDKRNKEDLERWRKLAEVGTQTSRFMLSEQADVIEVFKGKGKLVPIKDSDPTF</sequence>